<evidence type="ECO:0000313" key="4">
    <source>
        <dbReference type="EMBL" id="QJC52786.1"/>
    </source>
</evidence>
<dbReference type="Gene3D" id="3.40.50.11790">
    <property type="match status" value="1"/>
</dbReference>
<proteinExistence type="inferred from homology"/>
<gene>
    <name evidence="4" type="ORF">HGI30_15235</name>
</gene>
<name>A0A6H2H043_9BACL</name>
<keyword evidence="5" id="KW-1185">Reference proteome</keyword>
<accession>A0A6H2H043</accession>
<dbReference type="Pfam" id="PF17482">
    <property type="entry name" value="Phage_sheath_1C"/>
    <property type="match status" value="1"/>
</dbReference>
<dbReference type="KEGG" id="palr:HGI30_15235"/>
<dbReference type="InterPro" id="IPR035089">
    <property type="entry name" value="Phage_sheath_subtilisin"/>
</dbReference>
<evidence type="ECO:0000313" key="5">
    <source>
        <dbReference type="Proteomes" id="UP000502136"/>
    </source>
</evidence>
<evidence type="ECO:0000259" key="2">
    <source>
        <dbReference type="Pfam" id="PF04984"/>
    </source>
</evidence>
<dbReference type="RefSeq" id="WP_168908338.1">
    <property type="nucleotide sequence ID" value="NZ_CP051428.1"/>
</dbReference>
<dbReference type="Proteomes" id="UP000502136">
    <property type="component" value="Chromosome"/>
</dbReference>
<feature type="domain" description="Tail sheath protein subtilisin-like" evidence="2">
    <location>
        <begin position="84"/>
        <end position="226"/>
    </location>
</feature>
<protein>
    <submittedName>
        <fullName evidence="4">Phage tail sheath protein</fullName>
    </submittedName>
</protein>
<sequence length="358" mass="37951">MPLGMPNVNIVFKSTAAAAVQQGGAGVLAIVLKDSSVSTGVTEYKLRPGDEIPAGLTVVNKNHIALAMIGTPALVKVVVIPSAATDYSAAYNYLETIPWNVGTVPGIAAGDVSAAATWAKGMYETKERKITFVLPNHAGDHPAIVNFATDNILVGATSYTTTNFLGRIAGLLAGLSLTVAPTYQVLPEVTDVPKITKTDASTAIAAGKLILINDGAKVKIARGVTSLTTLADPYGADWQKIKLVRIFNKVYTDLKATIEDNYIGKVSNSYTNKLLLLNAINAYYEELEQAGVLNPGMSRAGVNVPAQRTFLKTFLGADTVAAMSDQAVKEADTRDKVFISGPLRALDAIEDFDMQIYL</sequence>
<comment type="similarity">
    <text evidence="1">Belongs to the myoviridae tail sheath protein family.</text>
</comment>
<evidence type="ECO:0000259" key="3">
    <source>
        <dbReference type="Pfam" id="PF17482"/>
    </source>
</evidence>
<reference evidence="4 5" key="1">
    <citation type="submission" date="2020-04" db="EMBL/GenBank/DDBJ databases">
        <title>Novel Paenibacillus strain UniB2 isolated from commercial digestive syrup.</title>
        <authorList>
            <person name="Thorat V."/>
            <person name="Kirdat K."/>
            <person name="Tiwarekar B."/>
            <person name="Yadav A."/>
        </authorList>
    </citation>
    <scope>NUCLEOTIDE SEQUENCE [LARGE SCALE GENOMIC DNA]</scope>
    <source>
        <strain evidence="4 5">UniB2</strain>
    </source>
</reference>
<dbReference type="InterPro" id="IPR020287">
    <property type="entry name" value="Tail_sheath_C"/>
</dbReference>
<organism evidence="4 5">
    <name type="scientific">Paenibacillus albicereus</name>
    <dbReference type="NCBI Taxonomy" id="2726185"/>
    <lineage>
        <taxon>Bacteria</taxon>
        <taxon>Bacillati</taxon>
        <taxon>Bacillota</taxon>
        <taxon>Bacilli</taxon>
        <taxon>Bacillales</taxon>
        <taxon>Paenibacillaceae</taxon>
        <taxon>Paenibacillus</taxon>
    </lineage>
</organism>
<evidence type="ECO:0000256" key="1">
    <source>
        <dbReference type="ARBA" id="ARBA00008005"/>
    </source>
</evidence>
<feature type="domain" description="Tail sheath protein C-terminal" evidence="3">
    <location>
        <begin position="236"/>
        <end position="357"/>
    </location>
</feature>
<dbReference type="AlphaFoldDB" id="A0A6H2H043"/>
<dbReference type="EMBL" id="CP051428">
    <property type="protein sequence ID" value="QJC52786.1"/>
    <property type="molecule type" value="Genomic_DNA"/>
</dbReference>
<dbReference type="Gene3D" id="3.30.1370.220">
    <property type="match status" value="1"/>
</dbReference>
<dbReference type="Pfam" id="PF04984">
    <property type="entry name" value="Phage_sheath_1"/>
    <property type="match status" value="1"/>
</dbReference>